<evidence type="ECO:0000256" key="1">
    <source>
        <dbReference type="SAM" id="Phobius"/>
    </source>
</evidence>
<dbReference type="RefSeq" id="WP_136340502.1">
    <property type="nucleotide sequence ID" value="NZ_SSMD01000011.1"/>
</dbReference>
<dbReference type="EMBL" id="SSMD01000011">
    <property type="protein sequence ID" value="THD71547.1"/>
    <property type="molecule type" value="Genomic_DNA"/>
</dbReference>
<accession>A0A4S3M711</accession>
<feature type="transmembrane region" description="Helical" evidence="1">
    <location>
        <begin position="179"/>
        <end position="202"/>
    </location>
</feature>
<protein>
    <submittedName>
        <fullName evidence="2">Paraquat-inducible protein A</fullName>
    </submittedName>
</protein>
<dbReference type="Pfam" id="PF04403">
    <property type="entry name" value="PqiA"/>
    <property type="match status" value="1"/>
</dbReference>
<dbReference type="Proteomes" id="UP000306113">
    <property type="component" value="Unassembled WGS sequence"/>
</dbReference>
<sequence length="210" mass="23202">MAAPTYHDTKDLIACTECDALYHVVDPNPGELGVCARCHHVMIRPRRFAGMRIIMMAVTMLILMVGAIYFPFLRVEVQGLAHSASIMDAVFAFADVRLSVLSVLTAAFILLIPALRMGLLLYVLVPIVFDRPALAGARRAFRWSEVLKPWSMAEIFAIGCAVALVKVGDLARVEMGPAFWMFIGLVIVVVVQETFICSWSIWKSLDSQSA</sequence>
<organism evidence="2 3">
    <name type="scientific">Thalassobius vesicularis</name>
    <dbReference type="NCBI Taxonomy" id="1294297"/>
    <lineage>
        <taxon>Bacteria</taxon>
        <taxon>Pseudomonadati</taxon>
        <taxon>Pseudomonadota</taxon>
        <taxon>Alphaproteobacteria</taxon>
        <taxon>Rhodobacterales</taxon>
        <taxon>Roseobacteraceae</taxon>
        <taxon>Thalassovita</taxon>
    </lineage>
</organism>
<gene>
    <name evidence="2" type="ORF">E7681_17225</name>
</gene>
<feature type="transmembrane region" description="Helical" evidence="1">
    <location>
        <begin position="103"/>
        <end position="129"/>
    </location>
</feature>
<dbReference type="OrthoDB" id="5291921at2"/>
<dbReference type="AlphaFoldDB" id="A0A4S3M711"/>
<reference evidence="2 3" key="1">
    <citation type="submission" date="2019-04" db="EMBL/GenBank/DDBJ databases">
        <title>Draft genome sequence of Youngimonas vesicularis.</title>
        <authorList>
            <person name="Hameed A."/>
        </authorList>
    </citation>
    <scope>NUCLEOTIDE SEQUENCE [LARGE SCALE GENOMIC DNA]</scope>
    <source>
        <strain evidence="2 3">CC-AMW-E</strain>
    </source>
</reference>
<dbReference type="InterPro" id="IPR007498">
    <property type="entry name" value="PqiA-like"/>
</dbReference>
<keyword evidence="1" id="KW-0472">Membrane</keyword>
<proteinExistence type="predicted"/>
<name>A0A4S3M711_9RHOB</name>
<feature type="transmembrane region" description="Helical" evidence="1">
    <location>
        <begin position="53"/>
        <end position="73"/>
    </location>
</feature>
<keyword evidence="1" id="KW-1133">Transmembrane helix</keyword>
<evidence type="ECO:0000313" key="2">
    <source>
        <dbReference type="EMBL" id="THD71547.1"/>
    </source>
</evidence>
<feature type="transmembrane region" description="Helical" evidence="1">
    <location>
        <begin position="149"/>
        <end position="167"/>
    </location>
</feature>
<comment type="caution">
    <text evidence="2">The sequence shown here is derived from an EMBL/GenBank/DDBJ whole genome shotgun (WGS) entry which is preliminary data.</text>
</comment>
<evidence type="ECO:0000313" key="3">
    <source>
        <dbReference type="Proteomes" id="UP000306113"/>
    </source>
</evidence>
<keyword evidence="3" id="KW-1185">Reference proteome</keyword>
<keyword evidence="1" id="KW-0812">Transmembrane</keyword>